<name>A0A9X0QEN0_9BACT</name>
<dbReference type="InterPro" id="IPR021314">
    <property type="entry name" value="DUF2911"/>
</dbReference>
<evidence type="ECO:0008006" key="5">
    <source>
        <dbReference type="Google" id="ProtNLM"/>
    </source>
</evidence>
<evidence type="ECO:0000313" key="4">
    <source>
        <dbReference type="Proteomes" id="UP000535182"/>
    </source>
</evidence>
<dbReference type="AlphaFoldDB" id="A0A9X0QEN0"/>
<reference evidence="3 4" key="1">
    <citation type="submission" date="2020-08" db="EMBL/GenBank/DDBJ databases">
        <title>Genomic Encyclopedia of Type Strains, Phase IV (KMG-V): Genome sequencing to study the core and pangenomes of soil and plant-associated prokaryotes.</title>
        <authorList>
            <person name="Whitman W."/>
        </authorList>
    </citation>
    <scope>NUCLEOTIDE SEQUENCE [LARGE SCALE GENOMIC DNA]</scope>
    <source>
        <strain evidence="3 4">X5P2</strain>
    </source>
</reference>
<evidence type="ECO:0000313" key="3">
    <source>
        <dbReference type="EMBL" id="MBB5329012.1"/>
    </source>
</evidence>
<feature type="region of interest" description="Disordered" evidence="1">
    <location>
        <begin position="27"/>
        <end position="48"/>
    </location>
</feature>
<evidence type="ECO:0000256" key="2">
    <source>
        <dbReference type="SAM" id="SignalP"/>
    </source>
</evidence>
<dbReference type="EMBL" id="JACHEB010000005">
    <property type="protein sequence ID" value="MBB5329012.1"/>
    <property type="molecule type" value="Genomic_DNA"/>
</dbReference>
<feature type="chain" id="PRO_5040863989" description="DUF2911 domain-containing protein" evidence="2">
    <location>
        <begin position="26"/>
        <end position="190"/>
    </location>
</feature>
<keyword evidence="4" id="KW-1185">Reference proteome</keyword>
<organism evidence="3 4">
    <name type="scientific">Tunturiibacter gelidiferens</name>
    <dbReference type="NCBI Taxonomy" id="3069689"/>
    <lineage>
        <taxon>Bacteria</taxon>
        <taxon>Pseudomonadati</taxon>
        <taxon>Acidobacteriota</taxon>
        <taxon>Terriglobia</taxon>
        <taxon>Terriglobales</taxon>
        <taxon>Acidobacteriaceae</taxon>
        <taxon>Tunturiibacter</taxon>
    </lineage>
</organism>
<gene>
    <name evidence="3" type="ORF">HDF14_002628</name>
</gene>
<feature type="signal peptide" evidence="2">
    <location>
        <begin position="1"/>
        <end position="25"/>
    </location>
</feature>
<evidence type="ECO:0000256" key="1">
    <source>
        <dbReference type="SAM" id="MobiDB-lite"/>
    </source>
</evidence>
<comment type="caution">
    <text evidence="3">The sequence shown here is derived from an EMBL/GenBank/DDBJ whole genome shotgun (WGS) entry which is preliminary data.</text>
</comment>
<dbReference type="Proteomes" id="UP000535182">
    <property type="component" value="Unassembled WGS sequence"/>
</dbReference>
<sequence length="190" mass="20350">MQFRSFALAACCTLLAAANPLQTNAQSGGVKMDGAQSSAKPIASPPATAEVSLNGKQVVIHYNSPRLKGRAIGTTIVPYGQVWRTGANPATTFITPTNLKIGTLSVPAGTYTIYTLPSASQWLLIVNKQTTQWGTEYSEAQDLGRTPMTSKTLPASQENMSISFENTQGANTQLHIKWATTDEYVNVQAQ</sequence>
<proteinExistence type="predicted"/>
<dbReference type="Pfam" id="PF11138">
    <property type="entry name" value="DUF2911"/>
    <property type="match status" value="1"/>
</dbReference>
<protein>
    <recommendedName>
        <fullName evidence="5">DUF2911 domain-containing protein</fullName>
    </recommendedName>
</protein>
<dbReference type="RefSeq" id="WP_183977097.1">
    <property type="nucleotide sequence ID" value="NZ_JACHEB010000005.1"/>
</dbReference>
<accession>A0A9X0QEN0</accession>
<keyword evidence="2" id="KW-0732">Signal</keyword>